<evidence type="ECO:0000313" key="2">
    <source>
        <dbReference type="Proteomes" id="UP001497444"/>
    </source>
</evidence>
<dbReference type="InterPro" id="IPR015947">
    <property type="entry name" value="PUA-like_sf"/>
</dbReference>
<protein>
    <submittedName>
        <fullName evidence="1">Uncharacterized protein</fullName>
    </submittedName>
</protein>
<keyword evidence="2" id="KW-1185">Reference proteome</keyword>
<dbReference type="EMBL" id="CAXAQS010000621">
    <property type="protein sequence ID" value="CAK9252425.1"/>
    <property type="molecule type" value="Genomic_DNA"/>
</dbReference>
<sequence length="110" mass="12254">MKDVGGIGPNGEYYFIPSKMPTLKAPVHALGATGVIPVFPRNQVLGPLGEEYLGIYEMRYRQLLYEIGDGGVFGHAYYSQEHSKLAMVGTLVRVKRMERLGTLSSIHLHY</sequence>
<evidence type="ECO:0000313" key="1">
    <source>
        <dbReference type="EMBL" id="CAK9252425.1"/>
    </source>
</evidence>
<dbReference type="InterPro" id="IPR046336">
    <property type="entry name" value="Lon_prtase_N_sf"/>
</dbReference>
<dbReference type="SUPFAM" id="SSF88697">
    <property type="entry name" value="PUA domain-like"/>
    <property type="match status" value="1"/>
</dbReference>
<comment type="caution">
    <text evidence="1">The sequence shown here is derived from an EMBL/GenBank/DDBJ whole genome shotgun (WGS) entry which is preliminary data.</text>
</comment>
<name>A0ABP0VDA1_9BRYO</name>
<proteinExistence type="predicted"/>
<gene>
    <name evidence="1" type="ORF">CSSPJE1EN1_LOCUS27803</name>
</gene>
<organism evidence="1 2">
    <name type="scientific">Sphagnum jensenii</name>
    <dbReference type="NCBI Taxonomy" id="128206"/>
    <lineage>
        <taxon>Eukaryota</taxon>
        <taxon>Viridiplantae</taxon>
        <taxon>Streptophyta</taxon>
        <taxon>Embryophyta</taxon>
        <taxon>Bryophyta</taxon>
        <taxon>Sphagnophytina</taxon>
        <taxon>Sphagnopsida</taxon>
        <taxon>Sphagnales</taxon>
        <taxon>Sphagnaceae</taxon>
        <taxon>Sphagnum</taxon>
    </lineage>
</organism>
<dbReference type="Proteomes" id="UP001497444">
    <property type="component" value="Unassembled WGS sequence"/>
</dbReference>
<reference evidence="1" key="1">
    <citation type="submission" date="2024-02" db="EMBL/GenBank/DDBJ databases">
        <authorList>
            <consortium name="ELIXIR-Norway"/>
            <consortium name="Elixir Norway"/>
        </authorList>
    </citation>
    <scope>NUCLEOTIDE SEQUENCE</scope>
</reference>
<dbReference type="Gene3D" id="2.30.130.40">
    <property type="entry name" value="LON domain-like"/>
    <property type="match status" value="1"/>
</dbReference>
<accession>A0ABP0VDA1</accession>